<accession>A0AAD7L323</accession>
<reference evidence="2" key="1">
    <citation type="journal article" date="2023" name="Science">
        <title>Elucidation of the pathway for biosynthesis of saponin adjuvants from the soapbark tree.</title>
        <authorList>
            <person name="Reed J."/>
            <person name="Orme A."/>
            <person name="El-Demerdash A."/>
            <person name="Owen C."/>
            <person name="Martin L.B.B."/>
            <person name="Misra R.C."/>
            <person name="Kikuchi S."/>
            <person name="Rejzek M."/>
            <person name="Martin A.C."/>
            <person name="Harkess A."/>
            <person name="Leebens-Mack J."/>
            <person name="Louveau T."/>
            <person name="Stephenson M.J."/>
            <person name="Osbourn A."/>
        </authorList>
    </citation>
    <scope>NUCLEOTIDE SEQUENCE</scope>
    <source>
        <strain evidence="2">S10</strain>
    </source>
</reference>
<sequence length="169" mass="18959">MLDTLTASIAQEVGLAKRFNTLGIPTIKNQVMACKISGDGHTSDQCPNTEAVQYVGSYNMQNNPFSNTYNLGWRNHPNLSWNNQGTSNTAKPNYRPEFQPQVRPMTVPEKKPSLEDMFIQYMSRTNLVIQCQAASLRTLETQISQLTNVLKNRPQGALPSDTKPKSNER</sequence>
<gene>
    <name evidence="2" type="ORF">O6P43_026820</name>
</gene>
<evidence type="ECO:0000313" key="3">
    <source>
        <dbReference type="Proteomes" id="UP001163823"/>
    </source>
</evidence>
<dbReference type="GO" id="GO:0003887">
    <property type="term" value="F:DNA-directed DNA polymerase activity"/>
    <property type="evidence" value="ECO:0007669"/>
    <property type="project" value="UniProtKB-KW"/>
</dbReference>
<dbReference type="EMBL" id="JARAOO010000011">
    <property type="protein sequence ID" value="KAJ7950659.1"/>
    <property type="molecule type" value="Genomic_DNA"/>
</dbReference>
<organism evidence="2 3">
    <name type="scientific">Quillaja saponaria</name>
    <name type="common">Soap bark tree</name>
    <dbReference type="NCBI Taxonomy" id="32244"/>
    <lineage>
        <taxon>Eukaryota</taxon>
        <taxon>Viridiplantae</taxon>
        <taxon>Streptophyta</taxon>
        <taxon>Embryophyta</taxon>
        <taxon>Tracheophyta</taxon>
        <taxon>Spermatophyta</taxon>
        <taxon>Magnoliopsida</taxon>
        <taxon>eudicotyledons</taxon>
        <taxon>Gunneridae</taxon>
        <taxon>Pentapetalae</taxon>
        <taxon>rosids</taxon>
        <taxon>fabids</taxon>
        <taxon>Fabales</taxon>
        <taxon>Quillajaceae</taxon>
        <taxon>Quillaja</taxon>
    </lineage>
</organism>
<feature type="region of interest" description="Disordered" evidence="1">
    <location>
        <begin position="150"/>
        <end position="169"/>
    </location>
</feature>
<comment type="caution">
    <text evidence="2">The sequence shown here is derived from an EMBL/GenBank/DDBJ whole genome shotgun (WGS) entry which is preliminary data.</text>
</comment>
<keyword evidence="3" id="KW-1185">Reference proteome</keyword>
<keyword evidence="2" id="KW-0239">DNA-directed DNA polymerase</keyword>
<keyword evidence="2" id="KW-0548">Nucleotidyltransferase</keyword>
<protein>
    <submittedName>
        <fullName evidence="2">DNA-directed DNA polymerase</fullName>
    </submittedName>
</protein>
<dbReference type="KEGG" id="qsa:O6P43_026820"/>
<name>A0AAD7L323_QUISA</name>
<evidence type="ECO:0000313" key="2">
    <source>
        <dbReference type="EMBL" id="KAJ7950659.1"/>
    </source>
</evidence>
<evidence type="ECO:0000256" key="1">
    <source>
        <dbReference type="SAM" id="MobiDB-lite"/>
    </source>
</evidence>
<keyword evidence="2" id="KW-0808">Transferase</keyword>
<dbReference type="Proteomes" id="UP001163823">
    <property type="component" value="Chromosome 11"/>
</dbReference>
<proteinExistence type="predicted"/>
<dbReference type="AlphaFoldDB" id="A0AAD7L323"/>